<organism evidence="1 2">
    <name type="scientific">Candidatus Phaeomarinibacter ectocarpi</name>
    <dbReference type="NCBI Taxonomy" id="1458461"/>
    <lineage>
        <taxon>Bacteria</taxon>
        <taxon>Pseudomonadati</taxon>
        <taxon>Pseudomonadota</taxon>
        <taxon>Alphaproteobacteria</taxon>
        <taxon>Hyphomicrobiales</taxon>
        <taxon>Parvibaculaceae</taxon>
        <taxon>Candidatus Phaeomarinibacter</taxon>
    </lineage>
</organism>
<gene>
    <name evidence="1" type="ORF">BN1012_Phect231</name>
</gene>
<proteinExistence type="predicted"/>
<dbReference type="STRING" id="1458461.BN1012_Phect231"/>
<dbReference type="OrthoDB" id="9829843at2"/>
<dbReference type="Proteomes" id="UP000032160">
    <property type="component" value="Chromosome I"/>
</dbReference>
<protein>
    <recommendedName>
        <fullName evidence="3">NYN domain-containing protein</fullName>
    </recommendedName>
</protein>
<dbReference type="KEGG" id="pect:BN1012_Phect231"/>
<dbReference type="EMBL" id="HG966617">
    <property type="protein sequence ID" value="CDO58445.1"/>
    <property type="molecule type" value="Genomic_DNA"/>
</dbReference>
<evidence type="ECO:0000313" key="1">
    <source>
        <dbReference type="EMBL" id="CDO58445.1"/>
    </source>
</evidence>
<dbReference type="HOGENOM" id="CLU_965380_0_0_5"/>
<reference evidence="1 2" key="1">
    <citation type="journal article" date="2014" name="Front. Genet.">
        <title>Genome and metabolic network of "Candidatus Phaeomarinobacter ectocarpi" Ec32, a new candidate genus of Alphaproteobacteria frequently associated with brown algae.</title>
        <authorList>
            <person name="Dittami S.M."/>
            <person name="Barbeyron T."/>
            <person name="Boyen C."/>
            <person name="Cambefort J."/>
            <person name="Collet G."/>
            <person name="Delage L."/>
            <person name="Gobet A."/>
            <person name="Groisillier A."/>
            <person name="Leblanc C."/>
            <person name="Michel G."/>
            <person name="Scornet D."/>
            <person name="Siegel A."/>
            <person name="Tapia J.E."/>
            <person name="Tonon T."/>
        </authorList>
    </citation>
    <scope>NUCLEOTIDE SEQUENCE [LARGE SCALE GENOMIC DNA]</scope>
    <source>
        <strain evidence="1 2">Ec32</strain>
    </source>
</reference>
<dbReference type="RefSeq" id="WP_043949392.1">
    <property type="nucleotide sequence ID" value="NZ_HG966617.1"/>
</dbReference>
<evidence type="ECO:0000313" key="2">
    <source>
        <dbReference type="Proteomes" id="UP000032160"/>
    </source>
</evidence>
<name>X5MKC4_9HYPH</name>
<sequence>MTANAPDDDAQAGDTPPPSVVVLCNAAPFREGLAHAFGQASADTDPAALADRLAAERGWAISRTNIYHSSDARLDEDHRKWVERLKDTQSTLVTQPGDIRVRMALDGMRALRERQADILLVMGGDTSFMALAQDTRTAAREQKRTIKFASAFAPSSHPLGQTIPSADHSITIDRDMADKCLMPASATAPSRRIYAGRSIDTTSPAAATPQAPAPRRARPRLMPAIYGTGLIASMMALMWEDVVASGGADALDWSAERWSVSTLLALGKSVVWPLYWLARAFGIDAGGA</sequence>
<dbReference type="AlphaFoldDB" id="X5MKC4"/>
<accession>X5MKC4</accession>
<keyword evidence="2" id="KW-1185">Reference proteome</keyword>
<evidence type="ECO:0008006" key="3">
    <source>
        <dbReference type="Google" id="ProtNLM"/>
    </source>
</evidence>